<feature type="region of interest" description="Disordered" evidence="1">
    <location>
        <begin position="319"/>
        <end position="338"/>
    </location>
</feature>
<dbReference type="PANTHER" id="PTHR14030">
    <property type="entry name" value="MITOTIC CHECKPOINT SERINE/THREONINE-PROTEIN KINASE BUB1"/>
    <property type="match status" value="1"/>
</dbReference>
<dbReference type="Proteomes" id="UP000054560">
    <property type="component" value="Unassembled WGS sequence"/>
</dbReference>
<name>A0A0L0GB05_9EUKA</name>
<evidence type="ECO:0000313" key="4">
    <source>
        <dbReference type="Proteomes" id="UP000054560"/>
    </source>
</evidence>
<feature type="compositionally biased region" description="Polar residues" evidence="1">
    <location>
        <begin position="1010"/>
        <end position="1023"/>
    </location>
</feature>
<feature type="compositionally biased region" description="Polar residues" evidence="1">
    <location>
        <begin position="692"/>
        <end position="708"/>
    </location>
</feature>
<proteinExistence type="predicted"/>
<dbReference type="Gene3D" id="1.25.40.430">
    <property type="match status" value="1"/>
</dbReference>
<evidence type="ECO:0000313" key="3">
    <source>
        <dbReference type="EMBL" id="KNC86180.1"/>
    </source>
</evidence>
<dbReference type="GeneID" id="25902162"/>
<feature type="region of interest" description="Disordered" evidence="1">
    <location>
        <begin position="379"/>
        <end position="572"/>
    </location>
</feature>
<dbReference type="PROSITE" id="PS51489">
    <property type="entry name" value="BUB1_N"/>
    <property type="match status" value="1"/>
</dbReference>
<feature type="domain" description="BUB1 N-terminal" evidence="2">
    <location>
        <begin position="1"/>
        <end position="102"/>
    </location>
</feature>
<feature type="region of interest" description="Disordered" evidence="1">
    <location>
        <begin position="672"/>
        <end position="713"/>
    </location>
</feature>
<feature type="region of interest" description="Disordered" evidence="1">
    <location>
        <begin position="964"/>
        <end position="1029"/>
    </location>
</feature>
<feature type="compositionally biased region" description="Acidic residues" evidence="1">
    <location>
        <begin position="969"/>
        <end position="978"/>
    </location>
</feature>
<keyword evidence="4" id="KW-1185">Reference proteome</keyword>
<dbReference type="AlphaFoldDB" id="A0A0L0GB05"/>
<feature type="region of interest" description="Disordered" evidence="1">
    <location>
        <begin position="762"/>
        <end position="806"/>
    </location>
</feature>
<evidence type="ECO:0000259" key="2">
    <source>
        <dbReference type="PROSITE" id="PS51489"/>
    </source>
</evidence>
<reference evidence="3 4" key="1">
    <citation type="submission" date="2011-02" db="EMBL/GenBank/DDBJ databases">
        <title>The Genome Sequence of Sphaeroforma arctica JP610.</title>
        <authorList>
            <consortium name="The Broad Institute Genome Sequencing Platform"/>
            <person name="Russ C."/>
            <person name="Cuomo C."/>
            <person name="Young S.K."/>
            <person name="Zeng Q."/>
            <person name="Gargeya S."/>
            <person name="Alvarado L."/>
            <person name="Berlin A."/>
            <person name="Chapman S.B."/>
            <person name="Chen Z."/>
            <person name="Freedman E."/>
            <person name="Gellesch M."/>
            <person name="Goldberg J."/>
            <person name="Griggs A."/>
            <person name="Gujja S."/>
            <person name="Heilman E."/>
            <person name="Heiman D."/>
            <person name="Howarth C."/>
            <person name="Mehta T."/>
            <person name="Neiman D."/>
            <person name="Pearson M."/>
            <person name="Roberts A."/>
            <person name="Saif S."/>
            <person name="Shea T."/>
            <person name="Shenoy N."/>
            <person name="Sisk P."/>
            <person name="Stolte C."/>
            <person name="Sykes S."/>
            <person name="White J."/>
            <person name="Yandava C."/>
            <person name="Burger G."/>
            <person name="Gray M.W."/>
            <person name="Holland P.W.H."/>
            <person name="King N."/>
            <person name="Lang F.B.F."/>
            <person name="Roger A.J."/>
            <person name="Ruiz-Trillo I."/>
            <person name="Haas B."/>
            <person name="Nusbaum C."/>
            <person name="Birren B."/>
        </authorList>
    </citation>
    <scope>NUCLEOTIDE SEQUENCE [LARGE SCALE GENOMIC DNA]</scope>
    <source>
        <strain evidence="3 4">JP610</strain>
    </source>
</reference>
<feature type="compositionally biased region" description="Polar residues" evidence="1">
    <location>
        <begin position="430"/>
        <end position="485"/>
    </location>
</feature>
<dbReference type="Pfam" id="PF08311">
    <property type="entry name" value="Mad3_BUB1_I"/>
    <property type="match status" value="1"/>
</dbReference>
<protein>
    <recommendedName>
        <fullName evidence="2">BUB1 N-terminal domain-containing protein</fullName>
    </recommendedName>
</protein>
<feature type="region of interest" description="Disordered" evidence="1">
    <location>
        <begin position="924"/>
        <end position="944"/>
    </location>
</feature>
<organism evidence="3 4">
    <name type="scientific">Sphaeroforma arctica JP610</name>
    <dbReference type="NCBI Taxonomy" id="667725"/>
    <lineage>
        <taxon>Eukaryota</taxon>
        <taxon>Ichthyosporea</taxon>
        <taxon>Ichthyophonida</taxon>
        <taxon>Sphaeroforma</taxon>
    </lineage>
</organism>
<feature type="region of interest" description="Disordered" evidence="1">
    <location>
        <begin position="112"/>
        <end position="163"/>
    </location>
</feature>
<feature type="region of interest" description="Disordered" evidence="1">
    <location>
        <begin position="626"/>
        <end position="646"/>
    </location>
</feature>
<evidence type="ECO:0000256" key="1">
    <source>
        <dbReference type="SAM" id="MobiDB-lite"/>
    </source>
</evidence>
<dbReference type="InterPro" id="IPR013212">
    <property type="entry name" value="Mad3/Bub1_I"/>
</dbReference>
<accession>A0A0L0GB05</accession>
<dbReference type="RefSeq" id="XP_014160082.1">
    <property type="nucleotide sequence ID" value="XM_014304607.1"/>
</dbReference>
<dbReference type="STRING" id="667725.A0A0L0GB05"/>
<dbReference type="OrthoDB" id="248495at2759"/>
<gene>
    <name evidence="3" type="ORF">SARC_01658</name>
</gene>
<dbReference type="GO" id="GO:0007094">
    <property type="term" value="P:mitotic spindle assembly checkpoint signaling"/>
    <property type="evidence" value="ECO:0007669"/>
    <property type="project" value="InterPro"/>
</dbReference>
<feature type="compositionally biased region" description="Basic and acidic residues" evidence="1">
    <location>
        <begin position="764"/>
        <end position="776"/>
    </location>
</feature>
<feature type="compositionally biased region" description="Basic and acidic residues" evidence="1">
    <location>
        <begin position="681"/>
        <end position="691"/>
    </location>
</feature>
<dbReference type="InterPro" id="IPR015661">
    <property type="entry name" value="Bub1/Mad3"/>
</dbReference>
<dbReference type="EMBL" id="KQ241664">
    <property type="protein sequence ID" value="KNC86180.1"/>
    <property type="molecule type" value="Genomic_DNA"/>
</dbReference>
<sequence>MESRQADGATDPVDIFKFLKSREIGVTLALLYEAYSLALETKGSKKQASLVYEEGIQNNAQPLERLKRRHREYQMRLTEDLKANMEAMSFGALADSNDGRKTLGRLARTRNGLLPVHHSRDGHQQQSTRPSTKRRASNTGGVSVFVDDDEENQPPSQETAAKVWSHVPSGASVRKENTLTAGRWTGGGRSEDAPVSVGYHPLEFPVFHDESNEDSADRHSLPARMLDHTGPSLQESRKRGEELMQNPLQNFRKPAKNFDGSGAWDQLDRLPLVDANGGEVSIEEVRAQSSAYKYTDSGANPSANIKGGEPNVDMEIDTDVTSQKRPQDDTHTQPIPRKILDFTTPALNQLKTPLCVSNSINAGRGILFSSSVSDRHVDSSADLAHSRPTNRDAITSQKRLKIDADSQRPSMSAASSSGQPVPKPRPTVKGVSSLQTPPNADTDKSNPSISVPASKENVPSTSVDASPSSTTVHATSETVPTSTANVLVKQSGEPVSKSGSPASEPDIPSLTVGTVPAIPNEPSTTARQDHTASNTEATSNASPLLSTSESSAAVTDSRPVKEVGGIHSAQSASSIFVDEPSMSDVNEVDTKSVSTRESGPNALGFDMFMDDTEKLDDVVAGAAHSVEADARSSPTPALAPSGINTSSNAHGKISDDLYKKEAAPLVVVTSLTNGNSLPGGDHQETQRDESVHTASASHPLTGTSNENASAGDEELKGEQGVVIKREVNAANVYEATREGGGDSPHVGSVDAGGVGDFRVPFESGHVDGDQEHRENARPNLDSYRIGDSDEETNDVANKEKHPPISPTITTKLATADLFDIFRSRPLPGDEDGDTLHSMPFLGGADRPVSASGVSPTHNRDFNHPMFGADKTASCSTSTAEPFQIFQDPTMTGTILPLPPPAKTAYDSQESEELSNAVLAESKSIFQDPENNENDPNVFDGARKNPTDRVSHLVMRTEGERKPITPLEVVPDEVQDIDEDQKGQGDMLGQSEGRVTNADVLREGGMMPLDSSFSRSPGIKSTSGDVLADG</sequence>
<dbReference type="eggNOG" id="KOG1166">
    <property type="taxonomic scope" value="Eukaryota"/>
</dbReference>
<feature type="compositionally biased region" description="Polar residues" evidence="1">
    <location>
        <begin position="521"/>
        <end position="554"/>
    </location>
</feature>